<reference evidence="3" key="1">
    <citation type="submission" date="2020-06" db="EMBL/GenBank/DDBJ databases">
        <authorList>
            <consortium name="Plant Systems Biology data submission"/>
        </authorList>
    </citation>
    <scope>NUCLEOTIDE SEQUENCE</scope>
    <source>
        <strain evidence="3">D6</strain>
    </source>
</reference>
<evidence type="ECO:0000256" key="2">
    <source>
        <dbReference type="SAM" id="SignalP"/>
    </source>
</evidence>
<dbReference type="PANTHER" id="PTHR37563:SF2">
    <property type="entry name" value="PHYTANOYL-COA DIOXYGENASE FAMILY PROTEIN (AFU_ORTHOLOGUE AFUA_2G03330)"/>
    <property type="match status" value="1"/>
</dbReference>
<comment type="caution">
    <text evidence="3">The sequence shown here is derived from an EMBL/GenBank/DDBJ whole genome shotgun (WGS) entry which is preliminary data.</text>
</comment>
<dbReference type="PANTHER" id="PTHR37563">
    <property type="entry name" value="PHYTANOYL-COA DIOXYGENASE FAMILY PROTEIN (AFU_ORTHOLOGUE AFUA_2G03330)"/>
    <property type="match status" value="1"/>
</dbReference>
<proteinExistence type="predicted"/>
<keyword evidence="4" id="KW-1185">Reference proteome</keyword>
<protein>
    <submittedName>
        <fullName evidence="3">Uncharacterized protein</fullName>
    </submittedName>
</protein>
<feature type="chain" id="PRO_5040296217" evidence="2">
    <location>
        <begin position="23"/>
        <end position="593"/>
    </location>
</feature>
<feature type="compositionally biased region" description="Basic and acidic residues" evidence="1">
    <location>
        <begin position="100"/>
        <end position="115"/>
    </location>
</feature>
<sequence length="593" mass="67539">MGASKFALIVLIVAVCVPRLLCCVHGELATPDCDATNKDDEALAAVQRILDQAFEDSRSLLEGNKNQSTNRTQEQVDKLLLEAAQRYFPTQDTTGTNNPKLDKQPAKQDGNRRDSSVNSRHSFLYADRFVDDVLDIVDDPDCMTREFNVNADDYDPMEATDVLEKCRILVLRNVYRPNFILKQFKPALAQYLTALQEGEIEPSRRAIYSTDYPTKRYEIMLPIQLAWDELIRNPQVNKILRQPQILGPNHILHSLGTVVTEPGAPHQQWHEEDNYLFDTTHSWEDFGVAGHDLPPYVINLFSPLLNVTHDHGPTEFCVGTSSTTGLLSWTKKNDFRLYNEELLRQDRADKKTFDSLLEFHQRMHTSDNKGLRQLPCPPSNLRSVLLNVGDALLFDYQVLHRAGHNNILTSEDSRAQLYLAFSREWFRDFNYDTNIYDEEEKSDPEFDAFTSQTRFASDVEDEIFDFDYLEHQEGDQGDVDGETKPIERLRNILPQEPLRASAQSKRISFVVTNLDIEQETAYLSWDRGDDDNGSGNSKFEALVAPGEHHHVRARVGSRLALLRADGQVLKAWTIPFAVTQLVVSKQIVGLAEA</sequence>
<name>A0A9N8DZK7_9STRA</name>
<dbReference type="SUPFAM" id="SSF51197">
    <property type="entry name" value="Clavaminate synthase-like"/>
    <property type="match status" value="1"/>
</dbReference>
<evidence type="ECO:0000313" key="3">
    <source>
        <dbReference type="EMBL" id="CAB9509731.1"/>
    </source>
</evidence>
<evidence type="ECO:0000313" key="4">
    <source>
        <dbReference type="Proteomes" id="UP001153069"/>
    </source>
</evidence>
<dbReference type="AlphaFoldDB" id="A0A9N8DZK7"/>
<feature type="compositionally biased region" description="Polar residues" evidence="1">
    <location>
        <begin position="90"/>
        <end position="99"/>
    </location>
</feature>
<evidence type="ECO:0000256" key="1">
    <source>
        <dbReference type="SAM" id="MobiDB-lite"/>
    </source>
</evidence>
<dbReference type="InterPro" id="IPR051961">
    <property type="entry name" value="Fungal_Metabolite_Diox"/>
</dbReference>
<gene>
    <name evidence="3" type="ORF">SEMRO_403_G135600.1</name>
</gene>
<accession>A0A9N8DZK7</accession>
<dbReference type="EMBL" id="CAICTM010000402">
    <property type="protein sequence ID" value="CAB9509731.1"/>
    <property type="molecule type" value="Genomic_DNA"/>
</dbReference>
<feature type="region of interest" description="Disordered" evidence="1">
    <location>
        <begin position="90"/>
        <end position="118"/>
    </location>
</feature>
<dbReference type="Proteomes" id="UP001153069">
    <property type="component" value="Unassembled WGS sequence"/>
</dbReference>
<feature type="signal peptide" evidence="2">
    <location>
        <begin position="1"/>
        <end position="22"/>
    </location>
</feature>
<keyword evidence="2" id="KW-0732">Signal</keyword>
<organism evidence="3 4">
    <name type="scientific">Seminavis robusta</name>
    <dbReference type="NCBI Taxonomy" id="568900"/>
    <lineage>
        <taxon>Eukaryota</taxon>
        <taxon>Sar</taxon>
        <taxon>Stramenopiles</taxon>
        <taxon>Ochrophyta</taxon>
        <taxon>Bacillariophyta</taxon>
        <taxon>Bacillariophyceae</taxon>
        <taxon>Bacillariophycidae</taxon>
        <taxon>Naviculales</taxon>
        <taxon>Naviculaceae</taxon>
        <taxon>Seminavis</taxon>
    </lineage>
</organism>
<dbReference type="Gene3D" id="2.60.120.620">
    <property type="entry name" value="q2cbj1_9rhob like domain"/>
    <property type="match status" value="1"/>
</dbReference>